<dbReference type="AlphaFoldDB" id="A0A0C5WXL4"/>
<dbReference type="InterPro" id="IPR039561">
    <property type="entry name" value="Peptidase_M15C"/>
</dbReference>
<evidence type="ECO:0000313" key="4">
    <source>
        <dbReference type="Proteomes" id="UP000030300"/>
    </source>
</evidence>
<evidence type="ECO:0000313" key="2">
    <source>
        <dbReference type="EMBL" id="AJR18033.1"/>
    </source>
</evidence>
<dbReference type="Pfam" id="PF13539">
    <property type="entry name" value="Peptidase_M15_4"/>
    <property type="match status" value="1"/>
</dbReference>
<dbReference type="OrthoDB" id="7671932at2"/>
<gene>
    <name evidence="2" type="ORF">KR76_00018</name>
    <name evidence="3" type="ORF">KR76_16820</name>
</gene>
<evidence type="ECO:0000259" key="1">
    <source>
        <dbReference type="Pfam" id="PF13539"/>
    </source>
</evidence>
<sequence>MTTSQNRWPLLEYGDQRLHTWVIPARTGTFTLRLRNGSAGFLLAYLALWYAEKIEPVFGRVLDDWGHAVRAIRNAITPSNHYSATAMDLNAMAHPLGKVRTGIFRRRTAVDALHAKLRKMRGVIRWGGDYHGRKDEMHFEIVQNITVCEREARRLMKTPRGRRILAANPSQRAVILS</sequence>
<dbReference type="STRING" id="2045.KR76_00018"/>
<dbReference type="GeneID" id="96612616"/>
<keyword evidence="4" id="KW-1185">Reference proteome</keyword>
<proteinExistence type="predicted"/>
<name>A0A0C5WXL4_NOCSI</name>
<dbReference type="KEGG" id="psim:KR76_00018"/>
<reference evidence="2 4" key="1">
    <citation type="journal article" date="2015" name="Genome Announc.">
        <title>Complete Genome Sequence of Steroid-Transforming Nocardioides simplex VKM Ac-2033D.</title>
        <authorList>
            <person name="Shtratnikova V.Y."/>
            <person name="Schelkunov M.I."/>
            <person name="Pekov Y.A."/>
            <person name="Fokina V.V."/>
            <person name="Logacheva M.D."/>
            <person name="Sokolov S.L."/>
            <person name="Bragin E.Y."/>
            <person name="Ashapkin V.V."/>
            <person name="Donova M.V."/>
        </authorList>
    </citation>
    <scope>NUCLEOTIDE SEQUENCE [LARGE SCALE GENOMIC DNA]</scope>
    <source>
        <strain evidence="2 4">VKM Ac-2033D</strain>
    </source>
</reference>
<dbReference type="GO" id="GO:0008233">
    <property type="term" value="F:peptidase activity"/>
    <property type="evidence" value="ECO:0007669"/>
    <property type="project" value="InterPro"/>
</dbReference>
<dbReference type="Proteomes" id="UP000030300">
    <property type="component" value="Chromosome"/>
</dbReference>
<accession>A0A0C5WXL4</accession>
<organism evidence="2 4">
    <name type="scientific">Nocardioides simplex</name>
    <name type="common">Arthrobacter simplex</name>
    <dbReference type="NCBI Taxonomy" id="2045"/>
    <lineage>
        <taxon>Bacteria</taxon>
        <taxon>Bacillati</taxon>
        <taxon>Actinomycetota</taxon>
        <taxon>Actinomycetes</taxon>
        <taxon>Propionibacteriales</taxon>
        <taxon>Nocardioidaceae</taxon>
        <taxon>Pimelobacter</taxon>
    </lineage>
</organism>
<dbReference type="InterPro" id="IPR009045">
    <property type="entry name" value="Zn_M74/Hedgehog-like"/>
</dbReference>
<dbReference type="Gene3D" id="3.30.1380.10">
    <property type="match status" value="1"/>
</dbReference>
<dbReference type="KEGG" id="psim:KR76_16820"/>
<protein>
    <submittedName>
        <fullName evidence="3">Phage endolysin</fullName>
    </submittedName>
</protein>
<feature type="domain" description="Peptidase M15C" evidence="1">
    <location>
        <begin position="78"/>
        <end position="141"/>
    </location>
</feature>
<dbReference type="HOGENOM" id="CLU_1516384_0_0_11"/>
<dbReference type="RefSeq" id="WP_052138133.1">
    <property type="nucleotide sequence ID" value="NZ_CP009896.1"/>
</dbReference>
<dbReference type="SUPFAM" id="SSF55166">
    <property type="entry name" value="Hedgehog/DD-peptidase"/>
    <property type="match status" value="1"/>
</dbReference>
<evidence type="ECO:0000313" key="3">
    <source>
        <dbReference type="EMBL" id="AJR18528.1"/>
    </source>
</evidence>
<dbReference type="EMBL" id="CP009896">
    <property type="protein sequence ID" value="AJR18528.1"/>
    <property type="molecule type" value="Genomic_DNA"/>
</dbReference>
<dbReference type="EMBL" id="CP009896">
    <property type="protein sequence ID" value="AJR18033.1"/>
    <property type="molecule type" value="Genomic_DNA"/>
</dbReference>